<keyword evidence="3" id="KW-1185">Reference proteome</keyword>
<dbReference type="InterPro" id="IPR001466">
    <property type="entry name" value="Beta-lactam-related"/>
</dbReference>
<dbReference type="InterPro" id="IPR012338">
    <property type="entry name" value="Beta-lactam/transpept-like"/>
</dbReference>
<name>A0A3D9I093_9BACL</name>
<gene>
    <name evidence="2" type="ORF">DFP95_1195</name>
</gene>
<protein>
    <submittedName>
        <fullName evidence="2">CubicO group peptidase (Beta-lactamase class C family)</fullName>
    </submittedName>
</protein>
<reference evidence="2 3" key="1">
    <citation type="submission" date="2018-07" db="EMBL/GenBank/DDBJ databases">
        <title>Genomic Encyclopedia of Type Strains, Phase III (KMG-III): the genomes of soil and plant-associated and newly described type strains.</title>
        <authorList>
            <person name="Whitman W."/>
        </authorList>
    </citation>
    <scope>NUCLEOTIDE SEQUENCE [LARGE SCALE GENOMIC DNA]</scope>
    <source>
        <strain evidence="2 3">CECT 8236</strain>
    </source>
</reference>
<dbReference type="RefSeq" id="WP_115994940.1">
    <property type="nucleotide sequence ID" value="NZ_QRDY01000019.1"/>
</dbReference>
<dbReference type="InterPro" id="IPR050789">
    <property type="entry name" value="Diverse_Enzym_Activities"/>
</dbReference>
<evidence type="ECO:0000313" key="2">
    <source>
        <dbReference type="EMBL" id="RED55070.1"/>
    </source>
</evidence>
<dbReference type="PANTHER" id="PTHR43283:SF7">
    <property type="entry name" value="BETA-LACTAMASE-RELATED DOMAIN-CONTAINING PROTEIN"/>
    <property type="match status" value="1"/>
</dbReference>
<evidence type="ECO:0000259" key="1">
    <source>
        <dbReference type="Pfam" id="PF00144"/>
    </source>
</evidence>
<sequence length="479" mass="53311">MGKELKLPRSKPEEQGVASRSVLDFIDGVEREKLGLHSFILLRHGQAVAEGWWSPYERELPHLLFSLSKSFTSTAIGLAAQEGKLSLDDLVISYFPEETTEAIASNMGELRIRHLLSMSTGHATDTMPPMRDSENWAVTFLSMPIEHPPGTHFLYNTGATYMLSVILYRATGEQLLDFLQPRLFDPLRMTDMTTIVSPQGIHVGGFGISARTEDVAKLGQLYLQRGIWDGARILSEEWVEEATSKQVSNGVDPENDWEQGYGYQFWRSRHGYRGDGAFGQYCVVLPEQDAVIAITSGLGNMGKVLDLAWEHLLPGMKPEAIPIDEAEQSMLTERLKSLAYAPANKSETPSSAERWSGQTYSIESNPACIETLAVSFVSENAVIRYCDHLGEHSLTIGNGEWIKNVIATSEGDLRVATGGAWTDDQTYEVTTWLIEMPFKDTWTFRFEGNNLNVAVERELSVIPGLSDFLLLPDLKGSLQ</sequence>
<dbReference type="Pfam" id="PF00144">
    <property type="entry name" value="Beta-lactamase"/>
    <property type="match status" value="1"/>
</dbReference>
<dbReference type="SUPFAM" id="SSF56601">
    <property type="entry name" value="beta-lactamase/transpeptidase-like"/>
    <property type="match status" value="1"/>
</dbReference>
<dbReference type="OrthoDB" id="9773047at2"/>
<evidence type="ECO:0000313" key="3">
    <source>
        <dbReference type="Proteomes" id="UP000256869"/>
    </source>
</evidence>
<dbReference type="PANTHER" id="PTHR43283">
    <property type="entry name" value="BETA-LACTAMASE-RELATED"/>
    <property type="match status" value="1"/>
</dbReference>
<comment type="caution">
    <text evidence="2">The sequence shown here is derived from an EMBL/GenBank/DDBJ whole genome shotgun (WGS) entry which is preliminary data.</text>
</comment>
<dbReference type="Proteomes" id="UP000256869">
    <property type="component" value="Unassembled WGS sequence"/>
</dbReference>
<accession>A0A3D9I093</accession>
<dbReference type="Gene3D" id="3.40.710.10">
    <property type="entry name" value="DD-peptidase/beta-lactamase superfamily"/>
    <property type="match status" value="1"/>
</dbReference>
<feature type="domain" description="Beta-lactamase-related" evidence="1">
    <location>
        <begin position="39"/>
        <end position="296"/>
    </location>
</feature>
<proteinExistence type="predicted"/>
<dbReference type="AlphaFoldDB" id="A0A3D9I093"/>
<dbReference type="EMBL" id="QRDY01000019">
    <property type="protein sequence ID" value="RED55070.1"/>
    <property type="molecule type" value="Genomic_DNA"/>
</dbReference>
<organism evidence="2 3">
    <name type="scientific">Cohnella lupini</name>
    <dbReference type="NCBI Taxonomy" id="1294267"/>
    <lineage>
        <taxon>Bacteria</taxon>
        <taxon>Bacillati</taxon>
        <taxon>Bacillota</taxon>
        <taxon>Bacilli</taxon>
        <taxon>Bacillales</taxon>
        <taxon>Paenibacillaceae</taxon>
        <taxon>Cohnella</taxon>
    </lineage>
</organism>